<dbReference type="NCBIfam" id="TIGR02469">
    <property type="entry name" value="CbiT"/>
    <property type="match status" value="1"/>
</dbReference>
<comment type="catalytic activity">
    <reaction evidence="1">
        <text>guanosine(46) in tRNA + S-adenosyl-L-methionine = N(7)-methylguanosine(46) in tRNA + S-adenosyl-L-homocysteine</text>
        <dbReference type="Rhea" id="RHEA:42708"/>
        <dbReference type="Rhea" id="RHEA-COMP:10188"/>
        <dbReference type="Rhea" id="RHEA-COMP:10189"/>
        <dbReference type="ChEBI" id="CHEBI:57856"/>
        <dbReference type="ChEBI" id="CHEBI:59789"/>
        <dbReference type="ChEBI" id="CHEBI:74269"/>
        <dbReference type="ChEBI" id="CHEBI:74480"/>
        <dbReference type="EC" id="2.1.1.33"/>
    </reaction>
</comment>
<dbReference type="EMBL" id="DSZU01000034">
    <property type="protein sequence ID" value="HGV54913.1"/>
    <property type="molecule type" value="Genomic_DNA"/>
</dbReference>
<dbReference type="InterPro" id="IPR029063">
    <property type="entry name" value="SAM-dependent_MTases_sf"/>
</dbReference>
<evidence type="ECO:0000256" key="4">
    <source>
        <dbReference type="ARBA" id="ARBA00011977"/>
    </source>
</evidence>
<comment type="caution">
    <text evidence="11">The sequence shown here is derived from an EMBL/GenBank/DDBJ whole genome shotgun (WGS) entry which is preliminary data.</text>
</comment>
<comment type="function">
    <text evidence="2">Catalyzes the formation of N(7)-methylguanine at position 46 (m7G46) in tRNA.</text>
</comment>
<evidence type="ECO:0000313" key="11">
    <source>
        <dbReference type="EMBL" id="HGV54913.1"/>
    </source>
</evidence>
<organism evidence="11">
    <name type="scientific">Caldimicrobium thiodismutans</name>
    <dbReference type="NCBI Taxonomy" id="1653476"/>
    <lineage>
        <taxon>Bacteria</taxon>
        <taxon>Pseudomonadati</taxon>
        <taxon>Thermodesulfobacteriota</taxon>
        <taxon>Thermodesulfobacteria</taxon>
        <taxon>Thermodesulfobacteriales</taxon>
        <taxon>Thermodesulfobacteriaceae</taxon>
        <taxon>Caldimicrobium</taxon>
    </lineage>
</organism>
<keyword evidence="8" id="KW-0949">S-adenosyl-L-methionine</keyword>
<reference evidence="11" key="1">
    <citation type="journal article" date="2020" name="mSystems">
        <title>Genome- and Community-Level Interaction Insights into Carbon Utilization and Element Cycling Functions of Hydrothermarchaeota in Hydrothermal Sediment.</title>
        <authorList>
            <person name="Zhou Z."/>
            <person name="Liu Y."/>
            <person name="Xu W."/>
            <person name="Pan J."/>
            <person name="Luo Z.H."/>
            <person name="Li M."/>
        </authorList>
    </citation>
    <scope>NUCLEOTIDE SEQUENCE [LARGE SCALE GENOMIC DNA]</scope>
    <source>
        <strain evidence="11">SpSt-605</strain>
    </source>
</reference>
<evidence type="ECO:0000259" key="10">
    <source>
        <dbReference type="Pfam" id="PF00590"/>
    </source>
</evidence>
<evidence type="ECO:0000256" key="1">
    <source>
        <dbReference type="ARBA" id="ARBA00000142"/>
    </source>
</evidence>
<dbReference type="Pfam" id="PF00590">
    <property type="entry name" value="TP_methylase"/>
    <property type="match status" value="1"/>
</dbReference>
<dbReference type="SUPFAM" id="SSF53335">
    <property type="entry name" value="S-adenosyl-L-methionine-dependent methyltransferases"/>
    <property type="match status" value="1"/>
</dbReference>
<dbReference type="GO" id="GO:0008176">
    <property type="term" value="F:tRNA (guanine(46)-N7)-methyltransferase activity"/>
    <property type="evidence" value="ECO:0007669"/>
    <property type="project" value="UniProtKB-EC"/>
</dbReference>
<dbReference type="InterPro" id="IPR012818">
    <property type="entry name" value="CbiE"/>
</dbReference>
<dbReference type="InterPro" id="IPR000878">
    <property type="entry name" value="4pyrrol_Mease"/>
</dbReference>
<evidence type="ECO:0000256" key="7">
    <source>
        <dbReference type="ARBA" id="ARBA00022679"/>
    </source>
</evidence>
<evidence type="ECO:0000256" key="9">
    <source>
        <dbReference type="ARBA" id="ARBA00022694"/>
    </source>
</evidence>
<keyword evidence="6 11" id="KW-0489">Methyltransferase</keyword>
<comment type="pathway">
    <text evidence="3">Cofactor biosynthesis; adenosylcobalamin biosynthesis.</text>
</comment>
<evidence type="ECO:0000256" key="2">
    <source>
        <dbReference type="ARBA" id="ARBA00003015"/>
    </source>
</evidence>
<dbReference type="PANTHER" id="PTHR43182">
    <property type="entry name" value="COBALT-PRECORRIN-6B C(15)-METHYLTRANSFERASE (DECARBOXYLATING)"/>
    <property type="match status" value="1"/>
</dbReference>
<name>A0A832GL50_9BACT</name>
<feature type="domain" description="Tetrapyrrole methylase" evidence="10">
    <location>
        <begin position="59"/>
        <end position="197"/>
    </location>
</feature>
<dbReference type="PANTHER" id="PTHR43182:SF1">
    <property type="entry name" value="COBALT-PRECORRIN-7 C(5)-METHYLTRANSFERASE"/>
    <property type="match status" value="1"/>
</dbReference>
<dbReference type="GO" id="GO:0008276">
    <property type="term" value="F:protein methyltransferase activity"/>
    <property type="evidence" value="ECO:0007669"/>
    <property type="project" value="InterPro"/>
</dbReference>
<dbReference type="UniPathway" id="UPA00148"/>
<keyword evidence="5" id="KW-0169">Cobalamin biosynthesis</keyword>
<dbReference type="InterPro" id="IPR050714">
    <property type="entry name" value="Cobalamin_biosynth_MTase"/>
</dbReference>
<dbReference type="Gene3D" id="3.40.50.150">
    <property type="entry name" value="Vaccinia Virus protein VP39"/>
    <property type="match status" value="1"/>
</dbReference>
<proteinExistence type="predicted"/>
<sequence>MGRPHIYLFGLGFKPFTSEEEVLLKKVSRIYLFPKTLEILKENPLYSSLYEEISYKIEKLKNLEDLKEILARNEREIALVASGDPLFFGLAETLVRLLPKEDFTIYPDLSTLQILSARLKIPFYKIKPLSFHGRPLAKEVFFREVQENPYLFVFTDPKNSPQLMAKLLFEAGFEGLSLYIGERLGTPEERIYGYSVREVISLDFKEPNVLLIENPNWGLSPILGLTTEEIGHKSGLITKDEVRAIVLHKLRPPKRGVIWDIGAGSGSVSLELARLSRDLKVFAIEKEPSQLSLLWENKSKFNLPNLEIVAGEAPFVLSELPKPQRVFLGGSGGRLEEIFEFLKGIPELEIIVATFVLMKNLEVARTILEREYSISISQILVNTTKALGADFYLKAENPVFILQAKRLR</sequence>
<dbReference type="InterPro" id="IPR003358">
    <property type="entry name" value="tRNA_(Gua-N-7)_MeTrfase_Trmb"/>
</dbReference>
<evidence type="ECO:0000256" key="3">
    <source>
        <dbReference type="ARBA" id="ARBA00004953"/>
    </source>
</evidence>
<dbReference type="NCBIfam" id="TIGR02467">
    <property type="entry name" value="CbiE"/>
    <property type="match status" value="1"/>
</dbReference>
<evidence type="ECO:0000256" key="5">
    <source>
        <dbReference type="ARBA" id="ARBA00022573"/>
    </source>
</evidence>
<dbReference type="AlphaFoldDB" id="A0A832GL50"/>
<keyword evidence="7 11" id="KW-0808">Transferase</keyword>
<keyword evidence="9" id="KW-0819">tRNA processing</keyword>
<dbReference type="EC" id="2.1.1.33" evidence="4"/>
<accession>A0A832GL50</accession>
<dbReference type="Pfam" id="PF02390">
    <property type="entry name" value="Methyltransf_4"/>
    <property type="match status" value="1"/>
</dbReference>
<dbReference type="CDD" id="cd02440">
    <property type="entry name" value="AdoMet_MTases"/>
    <property type="match status" value="1"/>
</dbReference>
<dbReference type="SUPFAM" id="SSF53790">
    <property type="entry name" value="Tetrapyrrole methylase"/>
    <property type="match status" value="1"/>
</dbReference>
<dbReference type="CDD" id="cd11644">
    <property type="entry name" value="Precorrin-6Y-MT"/>
    <property type="match status" value="1"/>
</dbReference>
<dbReference type="InterPro" id="IPR014777">
    <property type="entry name" value="4pyrrole_Mease_sub1"/>
</dbReference>
<dbReference type="InterPro" id="IPR014008">
    <property type="entry name" value="Cbl_synth_MTase_CbiT"/>
</dbReference>
<gene>
    <name evidence="11" type="primary">cbiE</name>
    <name evidence="11" type="ORF">ENT73_02320</name>
</gene>
<dbReference type="Gene3D" id="3.40.1010.10">
    <property type="entry name" value="Cobalt-precorrin-4 Transmethylase, Domain 1"/>
    <property type="match status" value="1"/>
</dbReference>
<protein>
    <recommendedName>
        <fullName evidence="4">tRNA (guanine(46)-N(7))-methyltransferase</fullName>
        <ecNumber evidence="4">2.1.1.33</ecNumber>
    </recommendedName>
</protein>
<dbReference type="InterPro" id="IPR035996">
    <property type="entry name" value="4pyrrol_Methylase_sf"/>
</dbReference>
<dbReference type="GO" id="GO:0009236">
    <property type="term" value="P:cobalamin biosynthetic process"/>
    <property type="evidence" value="ECO:0007669"/>
    <property type="project" value="UniProtKB-UniPathway"/>
</dbReference>
<evidence type="ECO:0000256" key="8">
    <source>
        <dbReference type="ARBA" id="ARBA00022691"/>
    </source>
</evidence>
<evidence type="ECO:0000256" key="6">
    <source>
        <dbReference type="ARBA" id="ARBA00022603"/>
    </source>
</evidence>